<feature type="active site" description="Proton acceptor" evidence="7">
    <location>
        <position position="214"/>
    </location>
</feature>
<dbReference type="SUPFAM" id="SSF101821">
    <property type="entry name" value="Aminopeptidase/glucanase lid domain"/>
    <property type="match status" value="1"/>
</dbReference>
<feature type="binding site" evidence="8">
    <location>
        <position position="67"/>
    </location>
    <ligand>
        <name>Zn(2+)</name>
        <dbReference type="ChEBI" id="CHEBI:29105"/>
        <label>1</label>
    </ligand>
</feature>
<comment type="caution">
    <text evidence="9">The sequence shown here is derived from an EMBL/GenBank/DDBJ whole genome shotgun (WGS) entry which is preliminary data.</text>
</comment>
<organism evidence="9 10">
    <name type="scientific">Weissella kandleri</name>
    <dbReference type="NCBI Taxonomy" id="1616"/>
    <lineage>
        <taxon>Bacteria</taxon>
        <taxon>Bacillati</taxon>
        <taxon>Bacillota</taxon>
        <taxon>Bacilli</taxon>
        <taxon>Lactobacillales</taxon>
        <taxon>Lactobacillaceae</taxon>
        <taxon>Weissella</taxon>
    </lineage>
</organism>
<dbReference type="NCBIfam" id="TIGR03107">
    <property type="entry name" value="glu_aminopep"/>
    <property type="match status" value="1"/>
</dbReference>
<evidence type="ECO:0000256" key="8">
    <source>
        <dbReference type="PIRSR" id="PIRSR001123-2"/>
    </source>
</evidence>
<dbReference type="PANTHER" id="PTHR32481">
    <property type="entry name" value="AMINOPEPTIDASE"/>
    <property type="match status" value="1"/>
</dbReference>
<comment type="similarity">
    <text evidence="1 6">Belongs to the peptidase M42 family.</text>
</comment>
<evidence type="ECO:0000256" key="6">
    <source>
        <dbReference type="PIRNR" id="PIRNR001123"/>
    </source>
</evidence>
<dbReference type="InterPro" id="IPR017538">
    <property type="entry name" value="Pept_M42_glutamyl_aminopept"/>
</dbReference>
<comment type="cofactor">
    <cofactor evidence="8">
        <name>a divalent metal cation</name>
        <dbReference type="ChEBI" id="CHEBI:60240"/>
    </cofactor>
    <text evidence="8">Binds 2 divalent metal cations per subunit.</text>
</comment>
<feature type="binding site" evidence="8">
    <location>
        <position position="182"/>
    </location>
    <ligand>
        <name>Zn(2+)</name>
        <dbReference type="ChEBI" id="CHEBI:29105"/>
        <label>2</label>
    </ligand>
</feature>
<dbReference type="GO" id="GO:0006508">
    <property type="term" value="P:proteolysis"/>
    <property type="evidence" value="ECO:0007669"/>
    <property type="project" value="UniProtKB-KW"/>
</dbReference>
<proteinExistence type="inferred from homology"/>
<evidence type="ECO:0000256" key="1">
    <source>
        <dbReference type="ARBA" id="ARBA00006272"/>
    </source>
</evidence>
<evidence type="ECO:0000313" key="10">
    <source>
        <dbReference type="Proteomes" id="UP000051655"/>
    </source>
</evidence>
<keyword evidence="5" id="KW-0378">Hydrolase</keyword>
<dbReference type="OrthoDB" id="9772053at2"/>
<feature type="binding site" evidence="8">
    <location>
        <position position="182"/>
    </location>
    <ligand>
        <name>Zn(2+)</name>
        <dbReference type="ChEBI" id="CHEBI:29105"/>
        <label>1</label>
    </ligand>
</feature>
<dbReference type="GO" id="GO:0046872">
    <property type="term" value="F:metal ion binding"/>
    <property type="evidence" value="ECO:0007669"/>
    <property type="project" value="UniProtKB-UniRule"/>
</dbReference>
<dbReference type="RefSeq" id="WP_057754834.1">
    <property type="nucleotide sequence ID" value="NZ_JQBP01000003.1"/>
</dbReference>
<dbReference type="Gene3D" id="2.40.30.40">
    <property type="entry name" value="Peptidase M42, domain 2"/>
    <property type="match status" value="1"/>
</dbReference>
<evidence type="ECO:0000256" key="3">
    <source>
        <dbReference type="ARBA" id="ARBA00022670"/>
    </source>
</evidence>
<keyword evidence="2" id="KW-0031">Aminopeptidase</keyword>
<dbReference type="PATRIC" id="fig|1616.3.peg.715"/>
<evidence type="ECO:0000256" key="4">
    <source>
        <dbReference type="ARBA" id="ARBA00022723"/>
    </source>
</evidence>
<feature type="binding site" evidence="8">
    <location>
        <position position="321"/>
    </location>
    <ligand>
        <name>Zn(2+)</name>
        <dbReference type="ChEBI" id="CHEBI:29105"/>
        <label>2</label>
    </ligand>
</feature>
<dbReference type="PANTHER" id="PTHR32481:SF0">
    <property type="entry name" value="AMINOPEPTIDASE YPDE-RELATED"/>
    <property type="match status" value="1"/>
</dbReference>
<accession>A0A0R2JLX4</accession>
<feature type="binding site" evidence="8">
    <location>
        <position position="237"/>
    </location>
    <ligand>
        <name>Zn(2+)</name>
        <dbReference type="ChEBI" id="CHEBI:29105"/>
        <label>1</label>
    </ligand>
</feature>
<evidence type="ECO:0000256" key="2">
    <source>
        <dbReference type="ARBA" id="ARBA00022438"/>
    </source>
</evidence>
<evidence type="ECO:0000256" key="5">
    <source>
        <dbReference type="ARBA" id="ARBA00022801"/>
    </source>
</evidence>
<dbReference type="Proteomes" id="UP000051655">
    <property type="component" value="Unassembled WGS sequence"/>
</dbReference>
<name>A0A0R2JLX4_9LACO</name>
<protein>
    <recommendedName>
        <fullName evidence="11">Glutamyl aminopeptidase</fullName>
    </recommendedName>
</protein>
<keyword evidence="10" id="KW-1185">Reference proteome</keyword>
<keyword evidence="3" id="KW-0645">Protease</keyword>
<sequence length="358" mass="39345">MNEEQWDRVVKYTELQGTSGQENLVRAAFREDLTPLVDEIVQNGLGGLYGLIKHHDSNAPRVMFGAHFDEVGFIVKRITPRGLLEVKALGGWNQTVVSAQRFTLFTRHHEYPVVSSSAAPHLLRGQSGEPKVPTLDQILFDGGFTSDAQAEEFGVYPGDFIVPDVKTVRMANHNRVVSKSWDNRFGIVTILDVLERLQNQTIPNTLMMGANVQEEVGLRGVGPAVHQLQPDLFFGLDSSTADDLTTAIGQGQLDHGAILRVVDPGVIMPRRLKEFILDMASDEHIPLQYFVPNGGTDAAGAQSQNNGIPAVTLGVASRYIHTHQTVWSISDFQAAEQLVEKLILNLDASTVNDIIYGD</sequence>
<keyword evidence="4 8" id="KW-0479">Metal-binding</keyword>
<reference evidence="9 10" key="1">
    <citation type="journal article" date="2015" name="Genome Announc.">
        <title>Expanding the biotechnology potential of lactobacilli through comparative genomics of 213 strains and associated genera.</title>
        <authorList>
            <person name="Sun Z."/>
            <person name="Harris H.M."/>
            <person name="McCann A."/>
            <person name="Guo C."/>
            <person name="Argimon S."/>
            <person name="Zhang W."/>
            <person name="Yang X."/>
            <person name="Jeffery I.B."/>
            <person name="Cooney J.C."/>
            <person name="Kagawa T.F."/>
            <person name="Liu W."/>
            <person name="Song Y."/>
            <person name="Salvetti E."/>
            <person name="Wrobel A."/>
            <person name="Rasinkangas P."/>
            <person name="Parkhill J."/>
            <person name="Rea M.C."/>
            <person name="O'Sullivan O."/>
            <person name="Ritari J."/>
            <person name="Douillard F.P."/>
            <person name="Paul Ross R."/>
            <person name="Yang R."/>
            <person name="Briner A.E."/>
            <person name="Felis G.E."/>
            <person name="de Vos W.M."/>
            <person name="Barrangou R."/>
            <person name="Klaenhammer T.R."/>
            <person name="Caufield P.W."/>
            <person name="Cui Y."/>
            <person name="Zhang H."/>
            <person name="O'Toole P.W."/>
        </authorList>
    </citation>
    <scope>NUCLEOTIDE SEQUENCE [LARGE SCALE GENOMIC DNA]</scope>
    <source>
        <strain evidence="9 10">DSM 20593</strain>
    </source>
</reference>
<dbReference type="GO" id="GO:0004177">
    <property type="term" value="F:aminopeptidase activity"/>
    <property type="evidence" value="ECO:0007669"/>
    <property type="project" value="UniProtKB-UniRule"/>
</dbReference>
<gene>
    <name evidence="9" type="ORF">IV73_GL000695</name>
</gene>
<evidence type="ECO:0008006" key="11">
    <source>
        <dbReference type="Google" id="ProtNLM"/>
    </source>
</evidence>
<evidence type="ECO:0000256" key="7">
    <source>
        <dbReference type="PIRSR" id="PIRSR001123-1"/>
    </source>
</evidence>
<dbReference type="SUPFAM" id="SSF53187">
    <property type="entry name" value="Zn-dependent exopeptidases"/>
    <property type="match status" value="1"/>
</dbReference>
<dbReference type="PIRSF" id="PIRSF001123">
    <property type="entry name" value="PepA_GA"/>
    <property type="match status" value="1"/>
</dbReference>
<dbReference type="STRING" id="1616.IV73_GL000695"/>
<dbReference type="InterPro" id="IPR051464">
    <property type="entry name" value="Peptidase_M42_aminopept"/>
</dbReference>
<dbReference type="AlphaFoldDB" id="A0A0R2JLX4"/>
<dbReference type="Pfam" id="PF05343">
    <property type="entry name" value="Peptidase_M42"/>
    <property type="match status" value="1"/>
</dbReference>
<evidence type="ECO:0000313" key="9">
    <source>
        <dbReference type="EMBL" id="KRN74941.1"/>
    </source>
</evidence>
<feature type="binding site" evidence="8">
    <location>
        <position position="215"/>
    </location>
    <ligand>
        <name>Zn(2+)</name>
        <dbReference type="ChEBI" id="CHEBI:29105"/>
        <label>2</label>
    </ligand>
</feature>
<dbReference type="Gene3D" id="3.40.630.10">
    <property type="entry name" value="Zn peptidases"/>
    <property type="match status" value="1"/>
</dbReference>
<dbReference type="EMBL" id="JQBP01000003">
    <property type="protein sequence ID" value="KRN74941.1"/>
    <property type="molecule type" value="Genomic_DNA"/>
</dbReference>
<dbReference type="InterPro" id="IPR023367">
    <property type="entry name" value="Peptidase_M42_dom2"/>
</dbReference>
<dbReference type="InterPro" id="IPR008007">
    <property type="entry name" value="Peptidase_M42"/>
</dbReference>